<evidence type="ECO:0000256" key="1">
    <source>
        <dbReference type="SAM" id="MobiDB-lite"/>
    </source>
</evidence>
<protein>
    <submittedName>
        <fullName evidence="2">Uncharacterized protein</fullName>
    </submittedName>
</protein>
<sequence>MRIEEDGEEEDVYKVEIKQNQERLDNSIRAHRKWTKLAAHAPGAPAALSARGNRRRAITHSRPAAPGPPPAELPSNQPYIRLPIIASCFLKSFRRELTYSFSLQMRNIYVYGHIEITRRYSWRARQHACFPWFPLELAPKISAVPYPLQRYPVCLTSIYGPEGEHIYLEYRAKGPESICGSAGFYSIPPFRQGRTADFAFNSATIGANVRPNKWRVESRSSTLSNPSSETCTGCGNLQKSTRLSSSRSAHMSPKCFPRFASYSQAASLTLMSNGSSLEMINLTTFLAPPTSRSYGANRRSAARHR</sequence>
<dbReference type="EMBL" id="BGZK01000554">
    <property type="protein sequence ID" value="GBP49917.1"/>
    <property type="molecule type" value="Genomic_DNA"/>
</dbReference>
<accession>A0A4C1WIF2</accession>
<evidence type="ECO:0000313" key="2">
    <source>
        <dbReference type="EMBL" id="GBP49917.1"/>
    </source>
</evidence>
<keyword evidence="3" id="KW-1185">Reference proteome</keyword>
<evidence type="ECO:0000313" key="3">
    <source>
        <dbReference type="Proteomes" id="UP000299102"/>
    </source>
</evidence>
<dbReference type="Proteomes" id="UP000299102">
    <property type="component" value="Unassembled WGS sequence"/>
</dbReference>
<organism evidence="2 3">
    <name type="scientific">Eumeta variegata</name>
    <name type="common">Bagworm moth</name>
    <name type="synonym">Eumeta japonica</name>
    <dbReference type="NCBI Taxonomy" id="151549"/>
    <lineage>
        <taxon>Eukaryota</taxon>
        <taxon>Metazoa</taxon>
        <taxon>Ecdysozoa</taxon>
        <taxon>Arthropoda</taxon>
        <taxon>Hexapoda</taxon>
        <taxon>Insecta</taxon>
        <taxon>Pterygota</taxon>
        <taxon>Neoptera</taxon>
        <taxon>Endopterygota</taxon>
        <taxon>Lepidoptera</taxon>
        <taxon>Glossata</taxon>
        <taxon>Ditrysia</taxon>
        <taxon>Tineoidea</taxon>
        <taxon>Psychidae</taxon>
        <taxon>Oiketicinae</taxon>
        <taxon>Eumeta</taxon>
    </lineage>
</organism>
<name>A0A4C1WIF2_EUMVA</name>
<proteinExistence type="predicted"/>
<gene>
    <name evidence="2" type="ORF">EVAR_29530_1</name>
</gene>
<feature type="compositionally biased region" description="Low complexity" evidence="1">
    <location>
        <begin position="41"/>
        <end position="50"/>
    </location>
</feature>
<reference evidence="2 3" key="1">
    <citation type="journal article" date="2019" name="Commun. Biol.">
        <title>The bagworm genome reveals a unique fibroin gene that provides high tensile strength.</title>
        <authorList>
            <person name="Kono N."/>
            <person name="Nakamura H."/>
            <person name="Ohtoshi R."/>
            <person name="Tomita M."/>
            <person name="Numata K."/>
            <person name="Arakawa K."/>
        </authorList>
    </citation>
    <scope>NUCLEOTIDE SEQUENCE [LARGE SCALE GENOMIC DNA]</scope>
</reference>
<comment type="caution">
    <text evidence="2">The sequence shown here is derived from an EMBL/GenBank/DDBJ whole genome shotgun (WGS) entry which is preliminary data.</text>
</comment>
<dbReference type="AlphaFoldDB" id="A0A4C1WIF2"/>
<feature type="region of interest" description="Disordered" evidence="1">
    <location>
        <begin position="41"/>
        <end position="72"/>
    </location>
</feature>